<dbReference type="SUPFAM" id="SSF54427">
    <property type="entry name" value="NTF2-like"/>
    <property type="match status" value="1"/>
</dbReference>
<sequence length="284" mass="30103">MRRLPNVVIGTSAVTCVAVLGLWIWLSAKDDGWQARVTPATAADSVPVAQHAEPAGEVLPRAVPTVRSALAAAAIGLEVEALPVRVSDIALSGAPTLQVLQQVGAGNESVSARPAVEAVVAEPLARATEVQAMPGSASSGAGPPRYRGPPAGLPSEVPLPSRLSEAEVRAWQERFQQLYSSDNVDDFLSLFSEDVEANEGGIERIRTDYRRLFERSEPRRLTLSGMQWEIAADSAIGRGRYEAVVGARDANAKPVTGAIVLGLRRTGGNLRITKLQHNVSGHRG</sequence>
<dbReference type="RefSeq" id="WP_261693382.1">
    <property type="nucleotide sequence ID" value="NZ_CP104694.1"/>
</dbReference>
<dbReference type="Gene3D" id="3.10.450.50">
    <property type="match status" value="1"/>
</dbReference>
<keyword evidence="4" id="KW-1185">Reference proteome</keyword>
<evidence type="ECO:0000256" key="2">
    <source>
        <dbReference type="SAM" id="Phobius"/>
    </source>
</evidence>
<dbReference type="Proteomes" id="UP001064632">
    <property type="component" value="Chromosome"/>
</dbReference>
<keyword evidence="2" id="KW-1133">Transmembrane helix</keyword>
<keyword evidence="2" id="KW-0812">Transmembrane</keyword>
<evidence type="ECO:0008006" key="5">
    <source>
        <dbReference type="Google" id="ProtNLM"/>
    </source>
</evidence>
<evidence type="ECO:0000256" key="1">
    <source>
        <dbReference type="SAM" id="MobiDB-lite"/>
    </source>
</evidence>
<evidence type="ECO:0000313" key="3">
    <source>
        <dbReference type="EMBL" id="UXI66398.1"/>
    </source>
</evidence>
<feature type="transmembrane region" description="Helical" evidence="2">
    <location>
        <begin position="7"/>
        <end position="26"/>
    </location>
</feature>
<evidence type="ECO:0000313" key="4">
    <source>
        <dbReference type="Proteomes" id="UP001064632"/>
    </source>
</evidence>
<dbReference type="InterPro" id="IPR032710">
    <property type="entry name" value="NTF2-like_dom_sf"/>
</dbReference>
<gene>
    <name evidence="3" type="ORF">N4264_16775</name>
</gene>
<name>A0ABY6B8J3_9GAMM</name>
<organism evidence="3 4">
    <name type="scientific">Tahibacter amnicola</name>
    <dbReference type="NCBI Taxonomy" id="2976241"/>
    <lineage>
        <taxon>Bacteria</taxon>
        <taxon>Pseudomonadati</taxon>
        <taxon>Pseudomonadota</taxon>
        <taxon>Gammaproteobacteria</taxon>
        <taxon>Lysobacterales</taxon>
        <taxon>Rhodanobacteraceae</taxon>
        <taxon>Tahibacter</taxon>
    </lineage>
</organism>
<reference evidence="3" key="1">
    <citation type="submission" date="2022-09" db="EMBL/GenBank/DDBJ databases">
        <title>Tahibacter sp. nov., isolated from a fresh water.</title>
        <authorList>
            <person name="Baek J.H."/>
            <person name="Lee J.K."/>
            <person name="Kim J.M."/>
            <person name="Jeon C.O."/>
        </authorList>
    </citation>
    <scope>NUCLEOTIDE SEQUENCE</scope>
    <source>
        <strain evidence="3">W38</strain>
    </source>
</reference>
<feature type="region of interest" description="Disordered" evidence="1">
    <location>
        <begin position="130"/>
        <end position="152"/>
    </location>
</feature>
<feature type="compositionally biased region" description="Low complexity" evidence="1">
    <location>
        <begin position="140"/>
        <end position="150"/>
    </location>
</feature>
<proteinExistence type="predicted"/>
<protein>
    <recommendedName>
        <fullName evidence="5">SnoaL-like protein</fullName>
    </recommendedName>
</protein>
<keyword evidence="2" id="KW-0472">Membrane</keyword>
<accession>A0ABY6B8J3</accession>
<dbReference type="EMBL" id="CP104694">
    <property type="protein sequence ID" value="UXI66398.1"/>
    <property type="molecule type" value="Genomic_DNA"/>
</dbReference>